<evidence type="ECO:0000256" key="1">
    <source>
        <dbReference type="SAM" id="MobiDB-lite"/>
    </source>
</evidence>
<organism evidence="2 3">
    <name type="scientific">Diatraea saccharalis</name>
    <name type="common">sugarcane borer</name>
    <dbReference type="NCBI Taxonomy" id="40085"/>
    <lineage>
        <taxon>Eukaryota</taxon>
        <taxon>Metazoa</taxon>
        <taxon>Ecdysozoa</taxon>
        <taxon>Arthropoda</taxon>
        <taxon>Hexapoda</taxon>
        <taxon>Insecta</taxon>
        <taxon>Pterygota</taxon>
        <taxon>Neoptera</taxon>
        <taxon>Endopterygota</taxon>
        <taxon>Lepidoptera</taxon>
        <taxon>Glossata</taxon>
        <taxon>Ditrysia</taxon>
        <taxon>Pyraloidea</taxon>
        <taxon>Crambidae</taxon>
        <taxon>Crambinae</taxon>
        <taxon>Diatraea</taxon>
    </lineage>
</organism>
<feature type="compositionally biased region" description="Basic and acidic residues" evidence="1">
    <location>
        <begin position="271"/>
        <end position="290"/>
    </location>
</feature>
<gene>
    <name evidence="2" type="ORF">DIATSA_LOCUS13454</name>
</gene>
<dbReference type="AlphaFoldDB" id="A0A9N9RG32"/>
<evidence type="ECO:0000313" key="3">
    <source>
        <dbReference type="Proteomes" id="UP001153714"/>
    </source>
</evidence>
<feature type="region of interest" description="Disordered" evidence="1">
    <location>
        <begin position="264"/>
        <end position="347"/>
    </location>
</feature>
<feature type="compositionally biased region" description="Basic residues" evidence="1">
    <location>
        <begin position="291"/>
        <end position="303"/>
    </location>
</feature>
<evidence type="ECO:0008006" key="4">
    <source>
        <dbReference type="Google" id="ProtNLM"/>
    </source>
</evidence>
<protein>
    <recommendedName>
        <fullName evidence="4">Fibronectin type-III domain-containing protein</fullName>
    </recommendedName>
</protein>
<keyword evidence="3" id="KW-1185">Reference proteome</keyword>
<name>A0A9N9RG32_9NEOP</name>
<dbReference type="OrthoDB" id="6159398at2759"/>
<dbReference type="Proteomes" id="UP001153714">
    <property type="component" value="Chromosome 9"/>
</dbReference>
<accession>A0A9N9RG32</accession>
<feature type="region of interest" description="Disordered" evidence="1">
    <location>
        <begin position="194"/>
        <end position="223"/>
    </location>
</feature>
<proteinExistence type="predicted"/>
<evidence type="ECO:0000313" key="2">
    <source>
        <dbReference type="EMBL" id="CAG9796253.1"/>
    </source>
</evidence>
<reference evidence="2" key="1">
    <citation type="submission" date="2021-12" db="EMBL/GenBank/DDBJ databases">
        <authorList>
            <person name="King R."/>
        </authorList>
    </citation>
    <scope>NUCLEOTIDE SEQUENCE</scope>
</reference>
<feature type="region of interest" description="Disordered" evidence="1">
    <location>
        <begin position="112"/>
        <end position="145"/>
    </location>
</feature>
<sequence>MKANNLRPGTWYEIRVVARSAAGDTAALYRAATHTADGARGRTGGAAGAGAGAGASAAWSASLAPLMLAAGLAALLAAVAGSLTKDVHIARYIRGPCAAGVAAARRRAAACARARSPPPPRALPQLYTTEPGKRNGKALTPPEGDLHEISPYATFSMAGGCTGAGAGASAGAGAGAGAGGCALHLRTFGRAESLDLAAPPPRPNLLAHGNDYGRARDSDSESSGSPCAACAAELYRMPASRLSAVESSAEDTSYSASGRIACASRVGRGGTGDRSERSERGERERAERGRQQRGRRRRDHSRHSSAPTVLRHGCAAAAAPGSAVSKPSDPSGPSGPSAVSAVNAARD</sequence>
<feature type="compositionally biased region" description="Low complexity" evidence="1">
    <location>
        <begin position="315"/>
        <end position="347"/>
    </location>
</feature>
<reference evidence="2" key="2">
    <citation type="submission" date="2022-10" db="EMBL/GenBank/DDBJ databases">
        <authorList>
            <consortium name="ENA_rothamsted_submissions"/>
            <consortium name="culmorum"/>
            <person name="King R."/>
        </authorList>
    </citation>
    <scope>NUCLEOTIDE SEQUENCE</scope>
</reference>
<dbReference type="EMBL" id="OU893340">
    <property type="protein sequence ID" value="CAG9796253.1"/>
    <property type="molecule type" value="Genomic_DNA"/>
</dbReference>